<proteinExistence type="predicted"/>
<evidence type="ECO:0000313" key="2">
    <source>
        <dbReference type="Proteomes" id="UP000545507"/>
    </source>
</evidence>
<dbReference type="Pfam" id="PF21825">
    <property type="entry name" value="crAss001_48"/>
    <property type="match status" value="1"/>
</dbReference>
<comment type="caution">
    <text evidence="1">The sequence shown here is derived from an EMBL/GenBank/DDBJ whole genome shotgun (WGS) entry which is preliminary data.</text>
</comment>
<reference evidence="1 2" key="1">
    <citation type="submission" date="2019-09" db="EMBL/GenBank/DDBJ databases">
        <title>Hydrogenophaga aromatica sp. nov., isolated from a para-xylene-degrading enrichment culture.</title>
        <authorList>
            <person name="Tancsics A."/>
            <person name="Banerjee S."/>
        </authorList>
    </citation>
    <scope>NUCLEOTIDE SEQUENCE [LARGE SCALE GENOMIC DNA]</scope>
    <source>
        <strain evidence="1 2">D2P1</strain>
    </source>
</reference>
<dbReference type="EMBL" id="VYGV01000006">
    <property type="protein sequence ID" value="NWF45387.1"/>
    <property type="molecule type" value="Genomic_DNA"/>
</dbReference>
<dbReference type="InterPro" id="IPR054052">
    <property type="entry name" value="Y16Q-like"/>
</dbReference>
<evidence type="ECO:0000313" key="1">
    <source>
        <dbReference type="EMBL" id="NWF45387.1"/>
    </source>
</evidence>
<organism evidence="1 2">
    <name type="scientific">Hydrogenophaga aromaticivorans</name>
    <dbReference type="NCBI Taxonomy" id="2610898"/>
    <lineage>
        <taxon>Bacteria</taxon>
        <taxon>Pseudomonadati</taxon>
        <taxon>Pseudomonadota</taxon>
        <taxon>Betaproteobacteria</taxon>
        <taxon>Burkholderiales</taxon>
        <taxon>Comamonadaceae</taxon>
        <taxon>Hydrogenophaga</taxon>
    </lineage>
</organism>
<protein>
    <submittedName>
        <fullName evidence="1">Uncharacterized protein</fullName>
    </submittedName>
</protein>
<dbReference type="RefSeq" id="WP_177135235.1">
    <property type="nucleotide sequence ID" value="NZ_VYGV01000006.1"/>
</dbReference>
<dbReference type="Proteomes" id="UP000545507">
    <property type="component" value="Unassembled WGS sequence"/>
</dbReference>
<dbReference type="AlphaFoldDB" id="A0A7Y8KXA4"/>
<sequence length="134" mass="15284">MSETTEASRFEVGDTVEFKGEPGWGQFVVQDVDQDSVDGVEFHRLHVCSKRSGRKMTFLEENAVKVLDATEKPLHQMRVIAERLDLEGNIERLHAFTGSDTFRSLDLAEQHRLVRQLNLQRQLSSVLAERIAAF</sequence>
<accession>A0A7Y8KXA4</accession>
<name>A0A7Y8KXA4_9BURK</name>
<keyword evidence="2" id="KW-1185">Reference proteome</keyword>
<gene>
    <name evidence="1" type="ORF">F3K02_09020</name>
</gene>